<keyword evidence="4 8" id="KW-0031">Aminopeptidase</keyword>
<keyword evidence="6" id="KW-0378">Hydrolase</keyword>
<dbReference type="InterPro" id="IPR000819">
    <property type="entry name" value="Peptidase_M17_C"/>
</dbReference>
<comment type="catalytic activity">
    <reaction evidence="1">
        <text>Release of an N-terminal amino acid, Xaa-|-Yaa-, in which Xaa is preferably Leu, but may be other amino acids including Pro although not Arg or Lys, and Yaa may be Pro. Amino acid amides and methyl esters are also readily hydrolyzed, but rates on arylamides are exceedingly low.</text>
        <dbReference type="EC" id="3.4.11.1"/>
    </reaction>
</comment>
<dbReference type="InterPro" id="IPR043472">
    <property type="entry name" value="Macro_dom-like"/>
</dbReference>
<reference evidence="8 9" key="1">
    <citation type="journal article" date="2019" name="Environ. Microbiol.">
        <title>At the nexus of three kingdoms: the genome of the mycorrhizal fungus Gigaspora margarita provides insights into plant, endobacterial and fungal interactions.</title>
        <authorList>
            <person name="Venice F."/>
            <person name="Ghignone S."/>
            <person name="Salvioli di Fossalunga A."/>
            <person name="Amselem J."/>
            <person name="Novero M."/>
            <person name="Xianan X."/>
            <person name="Sedzielewska Toro K."/>
            <person name="Morin E."/>
            <person name="Lipzen A."/>
            <person name="Grigoriev I.V."/>
            <person name="Henrissat B."/>
            <person name="Martin F.M."/>
            <person name="Bonfante P."/>
        </authorList>
    </citation>
    <scope>NUCLEOTIDE SEQUENCE [LARGE SCALE GENOMIC DNA]</scope>
    <source>
        <strain evidence="8 9">BEG34</strain>
    </source>
</reference>
<dbReference type="Proteomes" id="UP000439903">
    <property type="component" value="Unassembled WGS sequence"/>
</dbReference>
<dbReference type="PRINTS" id="PR00481">
    <property type="entry name" value="LAMNOPPTDASE"/>
</dbReference>
<dbReference type="GO" id="GO:0006508">
    <property type="term" value="P:proteolysis"/>
    <property type="evidence" value="ECO:0007669"/>
    <property type="project" value="UniProtKB-KW"/>
</dbReference>
<dbReference type="GO" id="GO:0070006">
    <property type="term" value="F:metalloaminopeptidase activity"/>
    <property type="evidence" value="ECO:0007669"/>
    <property type="project" value="InterPro"/>
</dbReference>
<evidence type="ECO:0000256" key="4">
    <source>
        <dbReference type="ARBA" id="ARBA00022438"/>
    </source>
</evidence>
<dbReference type="InterPro" id="IPR011356">
    <property type="entry name" value="Leucine_aapep/pepB"/>
</dbReference>
<evidence type="ECO:0000256" key="1">
    <source>
        <dbReference type="ARBA" id="ARBA00000135"/>
    </source>
</evidence>
<protein>
    <submittedName>
        <fullName evidence="8">Leucine aminopeptidase</fullName>
    </submittedName>
</protein>
<evidence type="ECO:0000256" key="2">
    <source>
        <dbReference type="ARBA" id="ARBA00001585"/>
    </source>
</evidence>
<dbReference type="PROSITE" id="PS00631">
    <property type="entry name" value="CYTOSOL_AP"/>
    <property type="match status" value="1"/>
</dbReference>
<dbReference type="PANTHER" id="PTHR11963">
    <property type="entry name" value="LEUCINE AMINOPEPTIDASE-RELATED"/>
    <property type="match status" value="1"/>
</dbReference>
<dbReference type="InterPro" id="IPR023042">
    <property type="entry name" value="Peptidase_M17_leu_NH2_pept"/>
</dbReference>
<evidence type="ECO:0000256" key="3">
    <source>
        <dbReference type="ARBA" id="ARBA00009528"/>
    </source>
</evidence>
<comment type="catalytic activity">
    <reaction evidence="2">
        <text>Release of N-terminal proline from a peptide.</text>
        <dbReference type="EC" id="3.4.11.5"/>
    </reaction>
</comment>
<name>A0A8H3WWU6_GIGMA</name>
<dbReference type="AlphaFoldDB" id="A0A8H3WWU6"/>
<keyword evidence="9" id="KW-1185">Reference proteome</keyword>
<dbReference type="GO" id="GO:0030145">
    <property type="term" value="F:manganese ion binding"/>
    <property type="evidence" value="ECO:0007669"/>
    <property type="project" value="InterPro"/>
</dbReference>
<comment type="similarity">
    <text evidence="3">Belongs to the peptidase M17 family.</text>
</comment>
<dbReference type="Gene3D" id="3.40.220.10">
    <property type="entry name" value="Leucine Aminopeptidase, subunit E, domain 1"/>
    <property type="match status" value="1"/>
</dbReference>
<evidence type="ECO:0000259" key="7">
    <source>
        <dbReference type="PROSITE" id="PS00631"/>
    </source>
</evidence>
<dbReference type="EMBL" id="WTPW01002768">
    <property type="protein sequence ID" value="KAF0366355.1"/>
    <property type="molecule type" value="Genomic_DNA"/>
</dbReference>
<comment type="caution">
    <text evidence="8">The sequence shown here is derived from an EMBL/GenBank/DDBJ whole genome shotgun (WGS) entry which is preliminary data.</text>
</comment>
<dbReference type="OrthoDB" id="412814at2759"/>
<evidence type="ECO:0000313" key="9">
    <source>
        <dbReference type="Proteomes" id="UP000439903"/>
    </source>
</evidence>
<keyword evidence="5" id="KW-0645">Protease</keyword>
<dbReference type="Gene3D" id="3.40.630.10">
    <property type="entry name" value="Zn peptidases"/>
    <property type="match status" value="1"/>
</dbReference>
<evidence type="ECO:0000256" key="6">
    <source>
        <dbReference type="ARBA" id="ARBA00022801"/>
    </source>
</evidence>
<dbReference type="Pfam" id="PF00883">
    <property type="entry name" value="Peptidase_M17"/>
    <property type="match status" value="1"/>
</dbReference>
<organism evidence="8 9">
    <name type="scientific">Gigaspora margarita</name>
    <dbReference type="NCBI Taxonomy" id="4874"/>
    <lineage>
        <taxon>Eukaryota</taxon>
        <taxon>Fungi</taxon>
        <taxon>Fungi incertae sedis</taxon>
        <taxon>Mucoromycota</taxon>
        <taxon>Glomeromycotina</taxon>
        <taxon>Glomeromycetes</taxon>
        <taxon>Diversisporales</taxon>
        <taxon>Gigasporaceae</taxon>
        <taxon>Gigaspora</taxon>
    </lineage>
</organism>
<evidence type="ECO:0000313" key="8">
    <source>
        <dbReference type="EMBL" id="KAF0366355.1"/>
    </source>
</evidence>
<feature type="domain" description="Cytosol aminopeptidase" evidence="7">
    <location>
        <begin position="370"/>
        <end position="377"/>
    </location>
</feature>
<sequence length="557" mass="60847">MIRISTKFYHCHSLFFTSIRRSCRFNSTMSGQRKSLSEFDAIVLGSYKDGTLTDAASKEIPESIQKKIQEQLRCSGLKGKLGEVRMFYGLGENDENIPKKIAVVALGINKDFKQSHVSEALEITRKAVAVGTRSLRELDVKHIGVDVMLHEHGAAEGATLGLYRFDSLKSVKNQKATPTISPICSTSTNPDGNLCWDTGLIYAQAQNHARKLAETPANHMTPTIFAETVKSFLHDLSNIEIFIHDKEWAVQKNMGSFLSVARGSDEPLKFLEIRYNGGEKGQKPLAFVGKGITFDSGGISIKPSAKMAEMKGDMGGAAAVSSAIYGIAKLCLPINVVISVPLCENMPSGHATKPGDVVNAMNGKSIEVDNTDAEGRLILADALYYTSSIYKPHSLIDVATLTGAMVVALGEVYSGVFTNSNKLWEQLLEAGKIVNDPFWRMPLDDKYSEDIKKSTVADLVNVGQKGVGGSCVAAIFLKEFVSGLTDDKDVSEKENNSERLFDVDADVDKKIRYAHLDIAGSMITYRDSGYNVKGMTGRPTRSLIEFARLIAKNPDFC</sequence>
<proteinExistence type="inferred from homology"/>
<accession>A0A8H3WWU6</accession>
<dbReference type="CDD" id="cd00433">
    <property type="entry name" value="Peptidase_M17"/>
    <property type="match status" value="1"/>
</dbReference>
<dbReference type="GO" id="GO:0005737">
    <property type="term" value="C:cytoplasm"/>
    <property type="evidence" value="ECO:0007669"/>
    <property type="project" value="InterPro"/>
</dbReference>
<dbReference type="InterPro" id="IPR008283">
    <property type="entry name" value="Peptidase_M17_N"/>
</dbReference>
<dbReference type="SUPFAM" id="SSF52949">
    <property type="entry name" value="Macro domain-like"/>
    <property type="match status" value="1"/>
</dbReference>
<gene>
    <name evidence="8" type="ORF">F8M41_013596</name>
</gene>
<dbReference type="SUPFAM" id="SSF53187">
    <property type="entry name" value="Zn-dependent exopeptidases"/>
    <property type="match status" value="1"/>
</dbReference>
<dbReference type="Pfam" id="PF02789">
    <property type="entry name" value="Peptidase_M17_N"/>
    <property type="match status" value="1"/>
</dbReference>
<dbReference type="PANTHER" id="PTHR11963:SF23">
    <property type="entry name" value="CYTOSOL AMINOPEPTIDASE"/>
    <property type="match status" value="1"/>
</dbReference>
<evidence type="ECO:0000256" key="5">
    <source>
        <dbReference type="ARBA" id="ARBA00022670"/>
    </source>
</evidence>
<dbReference type="HAMAP" id="MF_00181">
    <property type="entry name" value="Cytosol_peptidase_M17"/>
    <property type="match status" value="1"/>
</dbReference>